<dbReference type="AlphaFoldDB" id="A0AA35G9Z4"/>
<dbReference type="Pfam" id="PF07905">
    <property type="entry name" value="PucR"/>
    <property type="match status" value="1"/>
</dbReference>
<dbReference type="Gene3D" id="1.10.10.2840">
    <property type="entry name" value="PucR C-terminal helix-turn-helix domain"/>
    <property type="match status" value="1"/>
</dbReference>
<evidence type="ECO:0000259" key="2">
    <source>
        <dbReference type="Pfam" id="PF07905"/>
    </source>
</evidence>
<evidence type="ECO:0000313" key="5">
    <source>
        <dbReference type="EMBL" id="BDG60784.1"/>
    </source>
</evidence>
<dbReference type="KEGG" id="cmic:caldi_18740"/>
<dbReference type="RefSeq" id="WP_264841480.1">
    <property type="nucleotide sequence ID" value="NZ_AP025628.1"/>
</dbReference>
<dbReference type="Proteomes" id="UP001163687">
    <property type="component" value="Chromosome"/>
</dbReference>
<evidence type="ECO:0000256" key="1">
    <source>
        <dbReference type="ARBA" id="ARBA00006754"/>
    </source>
</evidence>
<accession>A0AA35G9Z4</accession>
<dbReference type="PANTHER" id="PTHR33744:SF1">
    <property type="entry name" value="DNA-BINDING TRANSCRIPTIONAL ACTIVATOR ADER"/>
    <property type="match status" value="1"/>
</dbReference>
<sequence length="559" mass="61041">MEHLGAITVREAVELIPGARVLAGTGGMERAVRSVGVLEAPDALRFVKAGDFLITALYAIREDRAAQIDLVGQVNRLGAAALAVKQSYVRELPSEMLLSATELALPLIVLPPDVPFSEVMQPIFAKIVSRQATVLSRQHETHREMMKAVLEGRGLESLALSLSGLLGNPVAILDAARQVLAWAPGTLAGDEAEELERQSAREASQSEYLLSAGETLHRHEVVRWQGRTFSRVVTPVVVGSRAHGEIVVWEAGRPVGELDLITLDSAATVVALEFTNRRTLLEVERRYRSEFLAALFAPEIRSEAALMQRARLYGLDLAAPYYVVAVKAEPASVHSPQEAAAAQAAADQLYEAVCRLAGAEALTGEVELHTVVLRRPSGRGDGRAEAMGFARHLLEQVRPFGRLLRLSIGVGSVQRGVEGVRRSFLEARRAAAIAERVWGPGRVAHVDDLGVFPILDMIGPSDEMERFLSSIRRLVEYDLAHRTDLVRTLEAFFANKGNVRRVAAQLYAHYNTVLYRLERIQQITGMDLEDAESRLHLQLALHAARLRGLVPSPAVGSLA</sequence>
<evidence type="ECO:0000313" key="6">
    <source>
        <dbReference type="Proteomes" id="UP001163687"/>
    </source>
</evidence>
<protein>
    <submittedName>
        <fullName evidence="5">CdaR family transcriptional regulator</fullName>
    </submittedName>
</protein>
<dbReference type="InterPro" id="IPR041522">
    <property type="entry name" value="CdaR_GGDEF"/>
</dbReference>
<feature type="domain" description="CdaR GGDEF-like" evidence="4">
    <location>
        <begin position="302"/>
        <end position="433"/>
    </location>
</feature>
<comment type="similarity">
    <text evidence="1">Belongs to the CdaR family.</text>
</comment>
<dbReference type="Pfam" id="PF13556">
    <property type="entry name" value="HTH_30"/>
    <property type="match status" value="1"/>
</dbReference>
<evidence type="ECO:0000259" key="3">
    <source>
        <dbReference type="Pfam" id="PF13556"/>
    </source>
</evidence>
<gene>
    <name evidence="5" type="ORF">caldi_18740</name>
</gene>
<dbReference type="Pfam" id="PF17853">
    <property type="entry name" value="GGDEF_2"/>
    <property type="match status" value="1"/>
</dbReference>
<reference evidence="5" key="1">
    <citation type="submission" date="2022-03" db="EMBL/GenBank/DDBJ databases">
        <title>Complete genome sequence of Caldinitratiruptor microaerophilus.</title>
        <authorList>
            <person name="Mukaiyama R."/>
            <person name="Nishiyama T."/>
            <person name="Ueda K."/>
        </authorList>
    </citation>
    <scope>NUCLEOTIDE SEQUENCE</scope>
    <source>
        <strain evidence="5">JCM 16183</strain>
    </source>
</reference>
<feature type="domain" description="Purine catabolism PurC-like" evidence="2">
    <location>
        <begin position="17"/>
        <end position="127"/>
    </location>
</feature>
<dbReference type="EMBL" id="AP025628">
    <property type="protein sequence ID" value="BDG60784.1"/>
    <property type="molecule type" value="Genomic_DNA"/>
</dbReference>
<name>A0AA35G9Z4_9FIRM</name>
<proteinExistence type="inferred from homology"/>
<dbReference type="InterPro" id="IPR012914">
    <property type="entry name" value="PucR_dom"/>
</dbReference>
<keyword evidence="6" id="KW-1185">Reference proteome</keyword>
<feature type="domain" description="PucR C-terminal helix-turn-helix" evidence="3">
    <location>
        <begin position="485"/>
        <end position="543"/>
    </location>
</feature>
<dbReference type="Gene3D" id="3.30.450.40">
    <property type="match status" value="1"/>
</dbReference>
<evidence type="ECO:0000259" key="4">
    <source>
        <dbReference type="Pfam" id="PF17853"/>
    </source>
</evidence>
<dbReference type="InterPro" id="IPR029016">
    <property type="entry name" value="GAF-like_dom_sf"/>
</dbReference>
<dbReference type="InterPro" id="IPR042070">
    <property type="entry name" value="PucR_C-HTH_sf"/>
</dbReference>
<dbReference type="InterPro" id="IPR051448">
    <property type="entry name" value="CdaR-like_regulators"/>
</dbReference>
<dbReference type="InterPro" id="IPR025736">
    <property type="entry name" value="PucR_C-HTH_dom"/>
</dbReference>
<dbReference type="PANTHER" id="PTHR33744">
    <property type="entry name" value="CARBOHYDRATE DIACID REGULATOR"/>
    <property type="match status" value="1"/>
</dbReference>
<organism evidence="5 6">
    <name type="scientific">Caldinitratiruptor microaerophilus</name>
    <dbReference type="NCBI Taxonomy" id="671077"/>
    <lineage>
        <taxon>Bacteria</taxon>
        <taxon>Bacillati</taxon>
        <taxon>Bacillota</taxon>
        <taxon>Clostridia</taxon>
        <taxon>Eubacteriales</taxon>
        <taxon>Symbiobacteriaceae</taxon>
        <taxon>Caldinitratiruptor</taxon>
    </lineage>
</organism>